<accession>A0ABY4VZE2</accession>
<evidence type="ECO:0000313" key="4">
    <source>
        <dbReference type="EMBL" id="USG60305.1"/>
    </source>
</evidence>
<keyword evidence="5" id="KW-1185">Reference proteome</keyword>
<dbReference type="InterPro" id="IPR041881">
    <property type="entry name" value="PqqD_sf"/>
</dbReference>
<dbReference type="Proteomes" id="UP001056291">
    <property type="component" value="Chromosome"/>
</dbReference>
<proteinExistence type="predicted"/>
<dbReference type="EMBL" id="CP098747">
    <property type="protein sequence ID" value="USG60305.1"/>
    <property type="molecule type" value="Genomic_DNA"/>
</dbReference>
<dbReference type="InterPro" id="IPR022479">
    <property type="entry name" value="PqqD_bac"/>
</dbReference>
<dbReference type="NCBIfam" id="TIGR03859">
    <property type="entry name" value="PQQ_PqqD"/>
    <property type="match status" value="1"/>
</dbReference>
<evidence type="ECO:0000256" key="2">
    <source>
        <dbReference type="ARBA" id="ARBA00011741"/>
    </source>
</evidence>
<organism evidence="4 5">
    <name type="scientific">Sneathiella marina</name>
    <dbReference type="NCBI Taxonomy" id="2950108"/>
    <lineage>
        <taxon>Bacteria</taxon>
        <taxon>Pseudomonadati</taxon>
        <taxon>Pseudomonadota</taxon>
        <taxon>Alphaproteobacteria</taxon>
        <taxon>Sneathiellales</taxon>
        <taxon>Sneathiellaceae</taxon>
        <taxon>Sneathiella</taxon>
    </lineage>
</organism>
<keyword evidence="3" id="KW-0884">PQQ biosynthesis</keyword>
<evidence type="ECO:0000256" key="1">
    <source>
        <dbReference type="ARBA" id="ARBA00004886"/>
    </source>
</evidence>
<protein>
    <submittedName>
        <fullName evidence="4">Pyrroloquinoline quinone biosynthesis peptide chaperone PqqD</fullName>
    </submittedName>
</protein>
<gene>
    <name evidence="4" type="primary">pqqD</name>
    <name evidence="4" type="ORF">NBZ79_14130</name>
</gene>
<name>A0ABY4VZE2_9PROT</name>
<evidence type="ECO:0000313" key="5">
    <source>
        <dbReference type="Proteomes" id="UP001056291"/>
    </source>
</evidence>
<comment type="pathway">
    <text evidence="1">Cofactor biosynthesis; pyrroloquinoline quinone biosynthesis.</text>
</comment>
<dbReference type="Pfam" id="PF05402">
    <property type="entry name" value="PqqD"/>
    <property type="match status" value="1"/>
</dbReference>
<sequence length="93" mass="10381">MNSADITNDSCPKLAAGVRLKFDDTRKSWMILAPERVFMLDEIAGEILLGCDGKNFSELIDFLLIKFDAPRPEIEEDVKEVLANLVVKGVLDI</sequence>
<dbReference type="InterPro" id="IPR008792">
    <property type="entry name" value="PQQD"/>
</dbReference>
<reference evidence="4" key="1">
    <citation type="submission" date="2022-06" db="EMBL/GenBank/DDBJ databases">
        <title>Sneathiella actinostolidae sp. nov., isolated from a sea anemonein the Western Pacific Ocean.</title>
        <authorList>
            <person name="Wei M.J."/>
        </authorList>
    </citation>
    <scope>NUCLEOTIDE SEQUENCE</scope>
    <source>
        <strain evidence="4">PHK-P5</strain>
    </source>
</reference>
<dbReference type="RefSeq" id="WP_251933150.1">
    <property type="nucleotide sequence ID" value="NZ_CP098747.1"/>
</dbReference>
<evidence type="ECO:0000256" key="3">
    <source>
        <dbReference type="ARBA" id="ARBA00022905"/>
    </source>
</evidence>
<comment type="subunit">
    <text evidence="2">Monomer. Interacts with PqqE.</text>
</comment>
<dbReference type="Gene3D" id="1.10.10.1150">
    <property type="entry name" value="Coenzyme PQQ synthesis protein D (PqqD)"/>
    <property type="match status" value="1"/>
</dbReference>